<dbReference type="Proteomes" id="UP000239907">
    <property type="component" value="Unassembled WGS sequence"/>
</dbReference>
<dbReference type="AlphaFoldDB" id="A0A2S7U0L8"/>
<protein>
    <submittedName>
        <fullName evidence="1">Uncharacterized protein</fullName>
    </submittedName>
</protein>
<reference evidence="1 2" key="1">
    <citation type="submission" date="2016-12" db="EMBL/GenBank/DDBJ databases">
        <title>Study of bacterial adaptation to deep sea.</title>
        <authorList>
            <person name="Song J."/>
            <person name="Yoshizawa S."/>
            <person name="Kogure K."/>
        </authorList>
    </citation>
    <scope>NUCLEOTIDE SEQUENCE [LARGE SCALE GENOMIC DNA]</scope>
    <source>
        <strain evidence="1 2">SAORIC-165</strain>
    </source>
</reference>
<comment type="caution">
    <text evidence="1">The sequence shown here is derived from an EMBL/GenBank/DDBJ whole genome shotgun (WGS) entry which is preliminary data.</text>
</comment>
<accession>A0A2S7U0L8</accession>
<name>A0A2S7U0L8_9BACT</name>
<evidence type="ECO:0000313" key="2">
    <source>
        <dbReference type="Proteomes" id="UP000239907"/>
    </source>
</evidence>
<keyword evidence="2" id="KW-1185">Reference proteome</keyword>
<dbReference type="InterPro" id="IPR036597">
    <property type="entry name" value="Fido-like_dom_sf"/>
</dbReference>
<dbReference type="SUPFAM" id="SSF140931">
    <property type="entry name" value="Fic-like"/>
    <property type="match status" value="1"/>
</dbReference>
<evidence type="ECO:0000313" key="1">
    <source>
        <dbReference type="EMBL" id="PQJ28535.1"/>
    </source>
</evidence>
<sequence length="102" mass="12006">MVSLRTLLGRSERGRKGVDFLCKEKLPWLIIKHEERQRYFNALEEAQVSNNIVPFMNYIQSILDHTTRQFFIQNYQNVSKLSKWVSDASKLIIPESITTFSL</sequence>
<gene>
    <name evidence="1" type="ORF">BSZ32_08450</name>
</gene>
<dbReference type="EMBL" id="MQWA01000001">
    <property type="protein sequence ID" value="PQJ28535.1"/>
    <property type="molecule type" value="Genomic_DNA"/>
</dbReference>
<proteinExistence type="predicted"/>
<dbReference type="Gene3D" id="1.10.3290.10">
    <property type="entry name" value="Fido-like domain"/>
    <property type="match status" value="1"/>
</dbReference>
<feature type="non-terminal residue" evidence="1">
    <location>
        <position position="102"/>
    </location>
</feature>
<organism evidence="1 2">
    <name type="scientific">Rubritalea profundi</name>
    <dbReference type="NCBI Taxonomy" id="1658618"/>
    <lineage>
        <taxon>Bacteria</taxon>
        <taxon>Pseudomonadati</taxon>
        <taxon>Verrucomicrobiota</taxon>
        <taxon>Verrucomicrobiia</taxon>
        <taxon>Verrucomicrobiales</taxon>
        <taxon>Rubritaleaceae</taxon>
        <taxon>Rubritalea</taxon>
    </lineage>
</organism>